<feature type="compositionally biased region" description="Basic and acidic residues" evidence="1">
    <location>
        <begin position="181"/>
        <end position="201"/>
    </location>
</feature>
<feature type="compositionally biased region" description="Basic and acidic residues" evidence="1">
    <location>
        <begin position="681"/>
        <end position="700"/>
    </location>
</feature>
<gene>
    <name evidence="2" type="ORF">V5799_007719</name>
</gene>
<name>A0AAQ4FGS6_AMBAM</name>
<feature type="region of interest" description="Disordered" evidence="1">
    <location>
        <begin position="267"/>
        <end position="291"/>
    </location>
</feature>
<comment type="caution">
    <text evidence="2">The sequence shown here is derived from an EMBL/GenBank/DDBJ whole genome shotgun (WGS) entry which is preliminary data.</text>
</comment>
<dbReference type="AlphaFoldDB" id="A0AAQ4FGS6"/>
<dbReference type="EMBL" id="JARKHS020003219">
    <property type="protein sequence ID" value="KAK8785911.1"/>
    <property type="molecule type" value="Genomic_DNA"/>
</dbReference>
<reference evidence="2 3" key="1">
    <citation type="journal article" date="2023" name="Arcadia Sci">
        <title>De novo assembly of a long-read Amblyomma americanum tick genome.</title>
        <authorList>
            <person name="Chou S."/>
            <person name="Poskanzer K.E."/>
            <person name="Rollins M."/>
            <person name="Thuy-Boun P.S."/>
        </authorList>
    </citation>
    <scope>NUCLEOTIDE SEQUENCE [LARGE SCALE GENOMIC DNA]</scope>
    <source>
        <strain evidence="2">F_SG_1</strain>
        <tissue evidence="2">Salivary glands</tissue>
    </source>
</reference>
<sequence>MHATCQNTYKVSSYIAASTPFGAAEFENPPSSATPSATLSAPRVPPAAANEDEAVDAAEHQNAPQSFGHRGGVTMKPSHKPRAASHHDHRRYFTPQEAQGERPKRPQHRQWTNPAPAKRATREPEPEPQRSSLRTGGPFELLPGLTGPKGRRLARRLVRKRRTTTTAVSREPSATSTDSTGDERPEVSNHDQDAREQDESHKLAEHVWEIIARTPIVPPGRTEGARRTSLTPTLSGRQSPKRLRNPEELGSVAENTTAYIVPTNESCYNSSRCRSSSHDSGGGSREARGSDVMEPAAATLLRSPEPFFDSTGTGKSSRKAGIDGEPTQTVEAYTTTADLLDWLFAHGINNMWSGKVPSESEHGAQPRVSEDTQTTHSVNTEAHTGDRTPQHLPVAMTSGVESLTDIASPESARSSPDRFVRVSERLFDTKTACTPPDVHSAVNTFDVESFRKFPNRAAAGESASSNEDHISIPHSRLYLSDMASTFTLSDGLSSSLTPPAALSRSKESFKKPGVAEPAENAVPRPNSPSSHEFPLEANNETHANDGKLSGFTGEPLSLSTKPESGNENADLNSGGAIDLGGNESDDGDDDDSEDDDDDDDGDADNTSGNSSKKDAWPRSGLFHSFTRSQGILSGTPRRNYRNDDKNVAGFNRPFAATFEKEAKVEAHMPTPGNEGSAAIDKSSEPSPKLEDVLREHDVDSNVKNGTLEPTTILAEVTRIVDLHSVPPASINLSGQSSTDGQVEITSATSGQTATGESAEASYDTAQPSSADLNSSPEQSDDRDRQLRSGSSPEAAMTQGTTVQSEREPVPELKAKAENFKPSTVSEVASTTVTETVGTTFSDGIENTTQKGSERDAHFTSSSYSGSMNHSLSSLSESENISVVPASSRTEQTEKTSSEASTRRRKFETTRHDTAPDIVDLTSPTGTISYKALDAFLALKAQQMGRRFKIVGLMTWRNIEQFRLVNPSSDSFVEKVERLLLRINFDGLCMDLAGVTRGNILAYRHILRDMRVKLMDTKFLCSLFDYNVLYKASFQDLLSLLR</sequence>
<feature type="compositionally biased region" description="Basic residues" evidence="1">
    <location>
        <begin position="149"/>
        <end position="163"/>
    </location>
</feature>
<feature type="region of interest" description="Disordered" evidence="1">
    <location>
        <begin position="304"/>
        <end position="325"/>
    </location>
</feature>
<feature type="compositionally biased region" description="Polar residues" evidence="1">
    <location>
        <begin position="228"/>
        <end position="238"/>
    </location>
</feature>
<feature type="region of interest" description="Disordered" evidence="1">
    <location>
        <begin position="490"/>
        <end position="648"/>
    </location>
</feature>
<feature type="compositionally biased region" description="Basic residues" evidence="1">
    <location>
        <begin position="77"/>
        <end position="92"/>
    </location>
</feature>
<protein>
    <submittedName>
        <fullName evidence="2">Uncharacterized protein</fullName>
    </submittedName>
</protein>
<feature type="region of interest" description="Disordered" evidence="1">
    <location>
        <begin position="214"/>
        <end position="248"/>
    </location>
</feature>
<feature type="compositionally biased region" description="Low complexity" evidence="1">
    <location>
        <begin position="492"/>
        <end position="503"/>
    </location>
</feature>
<accession>A0AAQ4FGS6</accession>
<keyword evidence="3" id="KW-1185">Reference proteome</keyword>
<dbReference type="Proteomes" id="UP001321473">
    <property type="component" value="Unassembled WGS sequence"/>
</dbReference>
<proteinExistence type="predicted"/>
<feature type="compositionally biased region" description="Basic and acidic residues" evidence="1">
    <location>
        <begin position="358"/>
        <end position="370"/>
    </location>
</feature>
<feature type="region of interest" description="Disordered" evidence="1">
    <location>
        <begin position="665"/>
        <end position="704"/>
    </location>
</feature>
<evidence type="ECO:0000256" key="1">
    <source>
        <dbReference type="SAM" id="MobiDB-lite"/>
    </source>
</evidence>
<organism evidence="2 3">
    <name type="scientific">Amblyomma americanum</name>
    <name type="common">Lone star tick</name>
    <dbReference type="NCBI Taxonomy" id="6943"/>
    <lineage>
        <taxon>Eukaryota</taxon>
        <taxon>Metazoa</taxon>
        <taxon>Ecdysozoa</taxon>
        <taxon>Arthropoda</taxon>
        <taxon>Chelicerata</taxon>
        <taxon>Arachnida</taxon>
        <taxon>Acari</taxon>
        <taxon>Parasitiformes</taxon>
        <taxon>Ixodida</taxon>
        <taxon>Ixodoidea</taxon>
        <taxon>Ixodidae</taxon>
        <taxon>Amblyomminae</taxon>
        <taxon>Amblyomma</taxon>
    </lineage>
</organism>
<feature type="compositionally biased region" description="Polar residues" evidence="1">
    <location>
        <begin position="763"/>
        <end position="777"/>
    </location>
</feature>
<feature type="region of interest" description="Disordered" evidence="1">
    <location>
        <begin position="22"/>
        <end position="201"/>
    </location>
</feature>
<feature type="compositionally biased region" description="Polar residues" evidence="1">
    <location>
        <begin position="730"/>
        <end position="755"/>
    </location>
</feature>
<feature type="compositionally biased region" description="Low complexity" evidence="1">
    <location>
        <begin position="29"/>
        <end position="49"/>
    </location>
</feature>
<feature type="compositionally biased region" description="Low complexity" evidence="1">
    <location>
        <begin position="860"/>
        <end position="881"/>
    </location>
</feature>
<evidence type="ECO:0000313" key="2">
    <source>
        <dbReference type="EMBL" id="KAK8785911.1"/>
    </source>
</evidence>
<feature type="compositionally biased region" description="Acidic residues" evidence="1">
    <location>
        <begin position="583"/>
        <end position="603"/>
    </location>
</feature>
<feature type="region of interest" description="Disordered" evidence="1">
    <location>
        <begin position="355"/>
        <end position="392"/>
    </location>
</feature>
<evidence type="ECO:0000313" key="3">
    <source>
        <dbReference type="Proteomes" id="UP001321473"/>
    </source>
</evidence>
<feature type="region of interest" description="Disordered" evidence="1">
    <location>
        <begin position="838"/>
        <end position="910"/>
    </location>
</feature>
<feature type="region of interest" description="Disordered" evidence="1">
    <location>
        <begin position="727"/>
        <end position="808"/>
    </location>
</feature>
<feature type="compositionally biased region" description="Polar residues" evidence="1">
    <location>
        <begin position="371"/>
        <end position="382"/>
    </location>
</feature>
<feature type="compositionally biased region" description="Polar residues" evidence="1">
    <location>
        <begin position="787"/>
        <end position="803"/>
    </location>
</feature>
<feature type="compositionally biased region" description="Polar residues" evidence="1">
    <location>
        <begin position="557"/>
        <end position="571"/>
    </location>
</feature>